<dbReference type="CDD" id="cd08411">
    <property type="entry name" value="PBP2_OxyR"/>
    <property type="match status" value="1"/>
</dbReference>
<name>A0A7Z1AGW1_9GAMM</name>
<keyword evidence="3" id="KW-0238">DNA-binding</keyword>
<keyword evidence="2" id="KW-0805">Transcription regulation</keyword>
<dbReference type="Proteomes" id="UP000094769">
    <property type="component" value="Unassembled WGS sequence"/>
</dbReference>
<protein>
    <submittedName>
        <fullName evidence="7">LysR family transcriptional regulator OxyR</fullName>
    </submittedName>
</protein>
<dbReference type="InterPro" id="IPR000847">
    <property type="entry name" value="LysR_HTH_N"/>
</dbReference>
<comment type="caution">
    <text evidence="7">The sequence shown here is derived from an EMBL/GenBank/DDBJ whole genome shotgun (WGS) entry which is preliminary data.</text>
</comment>
<feature type="domain" description="HTH lysR-type" evidence="6">
    <location>
        <begin position="1"/>
        <end position="58"/>
    </location>
</feature>
<dbReference type="GO" id="GO:0003677">
    <property type="term" value="F:DNA binding"/>
    <property type="evidence" value="ECO:0007669"/>
    <property type="project" value="UniProtKB-KW"/>
</dbReference>
<evidence type="ECO:0000259" key="6">
    <source>
        <dbReference type="PROSITE" id="PS50931"/>
    </source>
</evidence>
<dbReference type="InterPro" id="IPR036390">
    <property type="entry name" value="WH_DNA-bd_sf"/>
</dbReference>
<evidence type="ECO:0000313" key="7">
    <source>
        <dbReference type="EMBL" id="ODJ88978.1"/>
    </source>
</evidence>
<accession>A0A7Z1AGW1</accession>
<dbReference type="OrthoDB" id="9775392at2"/>
<dbReference type="PANTHER" id="PTHR30346">
    <property type="entry name" value="TRANSCRIPTIONAL DUAL REGULATOR HCAR-RELATED"/>
    <property type="match status" value="1"/>
</dbReference>
<proteinExistence type="inferred from homology"/>
<dbReference type="Pfam" id="PF03466">
    <property type="entry name" value="LysR_substrate"/>
    <property type="match status" value="1"/>
</dbReference>
<reference evidence="7 8" key="1">
    <citation type="submission" date="2016-06" db="EMBL/GenBank/DDBJ databases">
        <title>Genome sequence of endosymbiont of Candidatus Endolucinida thiodiazotropha.</title>
        <authorList>
            <person name="Poehlein A."/>
            <person name="Koenig S."/>
            <person name="Heiden S.E."/>
            <person name="Thuermer A."/>
            <person name="Voget S."/>
            <person name="Daniel R."/>
            <person name="Markert S."/>
            <person name="Gros O."/>
            <person name="Schweder T."/>
        </authorList>
    </citation>
    <scope>NUCLEOTIDE SEQUENCE [LARGE SCALE GENOMIC DNA]</scope>
    <source>
        <strain evidence="7 8">COS</strain>
    </source>
</reference>
<evidence type="ECO:0000313" key="8">
    <source>
        <dbReference type="Proteomes" id="UP000094769"/>
    </source>
</evidence>
<dbReference type="GO" id="GO:0032993">
    <property type="term" value="C:protein-DNA complex"/>
    <property type="evidence" value="ECO:0007669"/>
    <property type="project" value="TreeGrafter"/>
</dbReference>
<dbReference type="EMBL" id="MARB01000003">
    <property type="protein sequence ID" value="ODJ88978.1"/>
    <property type="molecule type" value="Genomic_DNA"/>
</dbReference>
<dbReference type="GO" id="GO:0003700">
    <property type="term" value="F:DNA-binding transcription factor activity"/>
    <property type="evidence" value="ECO:0007669"/>
    <property type="project" value="InterPro"/>
</dbReference>
<gene>
    <name evidence="7" type="primary">oxyR_1</name>
    <name evidence="7" type="ORF">CODIS_05890</name>
</gene>
<dbReference type="PANTHER" id="PTHR30346:SF26">
    <property type="entry name" value="HYDROGEN PEROXIDE-INDUCIBLE GENES ACTIVATOR"/>
    <property type="match status" value="1"/>
</dbReference>
<dbReference type="SUPFAM" id="SSF53850">
    <property type="entry name" value="Periplasmic binding protein-like II"/>
    <property type="match status" value="1"/>
</dbReference>
<sequence length="316" mass="35019">MTLNELRYIVAVAQKRHFGHAAEACYVSQPTLSVAVKKLEEELGVGLFERGQGEVSLTAAGERIVTQAQRVLEEAGMIRQLASQSVDQLVGPLRVGAIYTVGPYLFPHLVPQLKQLASDMPLVIRENYTAVLTEQLKQGDLDVILISFPYDEPGIVTRPLYDESFSVLLPMKHPLTEFETITIQQLQEENVLLLGEGHCFREQVKQICPGCVNKGNGDANQQENLEGGSLETIRYMVASGIGITVLPDTALGTEYLRWDLLTTRHLAVKSPQRRIGLAWRKSFPRPQAVNLLWESIRTCQLHGVNLVSEPAQLAVG</sequence>
<dbReference type="Pfam" id="PF00126">
    <property type="entry name" value="HTH_1"/>
    <property type="match status" value="1"/>
</dbReference>
<dbReference type="AlphaFoldDB" id="A0A7Z1AGW1"/>
<dbReference type="SUPFAM" id="SSF46785">
    <property type="entry name" value="Winged helix' DNA-binding domain"/>
    <property type="match status" value="1"/>
</dbReference>
<dbReference type="InterPro" id="IPR036388">
    <property type="entry name" value="WH-like_DNA-bd_sf"/>
</dbReference>
<dbReference type="Gene3D" id="1.10.10.10">
    <property type="entry name" value="Winged helix-like DNA-binding domain superfamily/Winged helix DNA-binding domain"/>
    <property type="match status" value="1"/>
</dbReference>
<evidence type="ECO:0000256" key="3">
    <source>
        <dbReference type="ARBA" id="ARBA00023125"/>
    </source>
</evidence>
<dbReference type="Gene3D" id="3.40.190.10">
    <property type="entry name" value="Periplasmic binding protein-like II"/>
    <property type="match status" value="2"/>
</dbReference>
<keyword evidence="4" id="KW-0010">Activator</keyword>
<evidence type="ECO:0000256" key="4">
    <source>
        <dbReference type="ARBA" id="ARBA00023159"/>
    </source>
</evidence>
<dbReference type="FunFam" id="1.10.10.10:FF:000001">
    <property type="entry name" value="LysR family transcriptional regulator"/>
    <property type="match status" value="1"/>
</dbReference>
<dbReference type="InterPro" id="IPR005119">
    <property type="entry name" value="LysR_subst-bd"/>
</dbReference>
<evidence type="ECO:0000256" key="5">
    <source>
        <dbReference type="ARBA" id="ARBA00023163"/>
    </source>
</evidence>
<dbReference type="RefSeq" id="WP_069121225.1">
    <property type="nucleotide sequence ID" value="NZ_MARB01000003.1"/>
</dbReference>
<dbReference type="PRINTS" id="PR00039">
    <property type="entry name" value="HTHLYSR"/>
</dbReference>
<evidence type="ECO:0000256" key="1">
    <source>
        <dbReference type="ARBA" id="ARBA00009437"/>
    </source>
</evidence>
<evidence type="ECO:0000256" key="2">
    <source>
        <dbReference type="ARBA" id="ARBA00023015"/>
    </source>
</evidence>
<keyword evidence="5" id="KW-0804">Transcription</keyword>
<comment type="similarity">
    <text evidence="1">Belongs to the LysR transcriptional regulatory family.</text>
</comment>
<organism evidence="7 8">
    <name type="scientific">Candidatus Thiodiazotropha endolucinida</name>
    <dbReference type="NCBI Taxonomy" id="1655433"/>
    <lineage>
        <taxon>Bacteria</taxon>
        <taxon>Pseudomonadati</taxon>
        <taxon>Pseudomonadota</taxon>
        <taxon>Gammaproteobacteria</taxon>
        <taxon>Chromatiales</taxon>
        <taxon>Sedimenticolaceae</taxon>
        <taxon>Candidatus Thiodiazotropha</taxon>
    </lineage>
</organism>
<keyword evidence="8" id="KW-1185">Reference proteome</keyword>
<dbReference type="PROSITE" id="PS50931">
    <property type="entry name" value="HTH_LYSR"/>
    <property type="match status" value="1"/>
</dbReference>